<feature type="compositionally biased region" description="Basic and acidic residues" evidence="2">
    <location>
        <begin position="703"/>
        <end position="712"/>
    </location>
</feature>
<dbReference type="InterPro" id="IPR036179">
    <property type="entry name" value="Ig-like_dom_sf"/>
</dbReference>
<keyword evidence="3" id="KW-0812">Transmembrane</keyword>
<evidence type="ECO:0000256" key="1">
    <source>
        <dbReference type="ARBA" id="ARBA00023319"/>
    </source>
</evidence>
<keyword evidence="1" id="KW-0393">Immunoglobulin domain</keyword>
<feature type="compositionally biased region" description="Polar residues" evidence="2">
    <location>
        <begin position="686"/>
        <end position="696"/>
    </location>
</feature>
<dbReference type="OMA" id="CAIQWKK"/>
<proteinExistence type="predicted"/>
<feature type="transmembrane region" description="Helical" evidence="3">
    <location>
        <begin position="6"/>
        <end position="24"/>
    </location>
</feature>
<dbReference type="SUPFAM" id="SSF49265">
    <property type="entry name" value="Fibronectin type III"/>
    <property type="match status" value="2"/>
</dbReference>
<dbReference type="Proteomes" id="UP000694546">
    <property type="component" value="Chromosome 21"/>
</dbReference>
<sequence length="732" mass="83072">MKVLEFQRLLFAITCIFNLLSICVRSQTEQEKKKNPTCAVFPKYQHVQFGSEVQVTCQSSCSEGQIYWVVNGQVVADRFSKSINSSHTVLSLKNFTYQSAIIQCHSVFNDLVLDGTIIKTYSKIIYLLIFLYITSVTMVCNWEHAMSSSWKITYTVQSTCCSDQKIAYCNSGTTSCVFKILPVLARNFSIVVKANSSSWEVKSDVYSFDPFQICKLCWKIKNQLHVTAHVSYLLVGWNQSDAIGNVIHCQVRYMSQSFDTFIRAWVTIEGVESCVVYTVSARCAVDRSPWSEWSLEHTAVTLLNPKTFQFNLWRKVVQQKSSGVREVKVMWTVRRLCRNTDAILIIVIYVTVIPLNNPSFNHDIQASAHGGIIQVNWQAPRHNVSGYIVDWTDDGKTYFWKRSNHTETKLYDLRDFRLYNITVTPVFSNKTGHGKKAPQVCSRRRGNCAIYISELRPEDTRAYVRWKIEAEDKCSTAVENFTVFCRQVEKRVIGVMVESRKAVLENLKQSTKYGVIVIAMGHTGNISSTETHFQTQKHGLKLLQSLIYNNVINFTLRYKTFLGKMVPNPGHSSLALWPSQSNQKVSQPLEGETRCVRVYPYEWDGARDCLVPPYLGDDSNPETAGEETEWAVPTPEGSSLSAGEDSETPTEEVELSADQAGLSVQDSREEEVTLLQEYSEVFLLPQSSPYRSQNAVPPQGPRSVKDGRELSGNKHSPMYVSMEMFREGPDRG</sequence>
<dbReference type="GeneTree" id="ENSGT00940000178495"/>
<evidence type="ECO:0000313" key="5">
    <source>
        <dbReference type="Ensembl" id="ENSGMOP00000066099.1"/>
    </source>
</evidence>
<dbReference type="PROSITE" id="PS50835">
    <property type="entry name" value="IG_LIKE"/>
    <property type="match status" value="1"/>
</dbReference>
<reference evidence="5" key="2">
    <citation type="submission" date="2025-09" db="UniProtKB">
        <authorList>
            <consortium name="Ensembl"/>
        </authorList>
    </citation>
    <scope>IDENTIFICATION</scope>
</reference>
<organism evidence="5 6">
    <name type="scientific">Gadus morhua</name>
    <name type="common">Atlantic cod</name>
    <dbReference type="NCBI Taxonomy" id="8049"/>
    <lineage>
        <taxon>Eukaryota</taxon>
        <taxon>Metazoa</taxon>
        <taxon>Chordata</taxon>
        <taxon>Craniata</taxon>
        <taxon>Vertebrata</taxon>
        <taxon>Euteleostomi</taxon>
        <taxon>Actinopterygii</taxon>
        <taxon>Neopterygii</taxon>
        <taxon>Teleostei</taxon>
        <taxon>Neoteleostei</taxon>
        <taxon>Acanthomorphata</taxon>
        <taxon>Zeiogadaria</taxon>
        <taxon>Gadariae</taxon>
        <taxon>Gadiformes</taxon>
        <taxon>Gadoidei</taxon>
        <taxon>Gadidae</taxon>
        <taxon>Gadus</taxon>
    </lineage>
</organism>
<evidence type="ECO:0000256" key="3">
    <source>
        <dbReference type="SAM" id="Phobius"/>
    </source>
</evidence>
<feature type="region of interest" description="Disordered" evidence="2">
    <location>
        <begin position="686"/>
        <end position="718"/>
    </location>
</feature>
<feature type="transmembrane region" description="Helical" evidence="3">
    <location>
        <begin position="124"/>
        <end position="144"/>
    </location>
</feature>
<dbReference type="InterPro" id="IPR007110">
    <property type="entry name" value="Ig-like_dom"/>
</dbReference>
<keyword evidence="6" id="KW-1185">Reference proteome</keyword>
<dbReference type="CDD" id="cd00063">
    <property type="entry name" value="FN3"/>
    <property type="match status" value="1"/>
</dbReference>
<keyword evidence="3" id="KW-1133">Transmembrane helix</keyword>
<evidence type="ECO:0000259" key="4">
    <source>
        <dbReference type="PROSITE" id="PS50835"/>
    </source>
</evidence>
<dbReference type="Gene3D" id="2.60.40.10">
    <property type="entry name" value="Immunoglobulins"/>
    <property type="match status" value="4"/>
</dbReference>
<dbReference type="InterPro" id="IPR003961">
    <property type="entry name" value="FN3_dom"/>
</dbReference>
<evidence type="ECO:0000256" key="2">
    <source>
        <dbReference type="SAM" id="MobiDB-lite"/>
    </source>
</evidence>
<name>A0A8C5CU89_GADMO</name>
<dbReference type="InterPro" id="IPR013783">
    <property type="entry name" value="Ig-like_fold"/>
</dbReference>
<reference evidence="5" key="1">
    <citation type="submission" date="2025-08" db="UniProtKB">
        <authorList>
            <consortium name="Ensembl"/>
        </authorList>
    </citation>
    <scope>IDENTIFICATION</scope>
</reference>
<keyword evidence="3" id="KW-0472">Membrane</keyword>
<feature type="domain" description="Ig-like" evidence="4">
    <location>
        <begin position="36"/>
        <end position="104"/>
    </location>
</feature>
<feature type="region of interest" description="Disordered" evidence="2">
    <location>
        <begin position="614"/>
        <end position="651"/>
    </location>
</feature>
<protein>
    <recommendedName>
        <fullName evidence="4">Ig-like domain-containing protein</fullName>
    </recommendedName>
</protein>
<accession>A0A8C5CU89</accession>
<dbReference type="Ensembl" id="ENSGMOT00000032602.1">
    <property type="protein sequence ID" value="ENSGMOP00000066099.1"/>
    <property type="gene ID" value="ENSGMOG00000025088.1"/>
</dbReference>
<dbReference type="SUPFAM" id="SSF48726">
    <property type="entry name" value="Immunoglobulin"/>
    <property type="match status" value="1"/>
</dbReference>
<dbReference type="AlphaFoldDB" id="A0A8C5CU89"/>
<dbReference type="InterPro" id="IPR036116">
    <property type="entry name" value="FN3_sf"/>
</dbReference>
<evidence type="ECO:0000313" key="6">
    <source>
        <dbReference type="Proteomes" id="UP000694546"/>
    </source>
</evidence>